<reference evidence="6 7" key="1">
    <citation type="journal article" date="2023" name="bioRxiv">
        <title>An intranuclear bacterial parasite of deep-sea mussels expresses apoptosis inhibitors acquired from its host.</title>
        <authorList>
            <person name="Gonzalez Porras M.A."/>
            <person name="Assie A."/>
            <person name="Tietjen M."/>
            <person name="Violette M."/>
            <person name="Kleiner M."/>
            <person name="Gruber-Vodicka H."/>
            <person name="Dubilier N."/>
            <person name="Leisch N."/>
        </authorList>
    </citation>
    <scope>NUCLEOTIDE SEQUENCE [LARGE SCALE GENOMIC DNA]</scope>
    <source>
        <strain evidence="6">IAP13</strain>
    </source>
</reference>
<keyword evidence="5" id="KW-0732">Signal</keyword>
<dbReference type="SUPFAM" id="SSF51004">
    <property type="entry name" value="C-terminal (heme d1) domain of cytochrome cd1-nitrite reductase"/>
    <property type="match status" value="1"/>
</dbReference>
<dbReference type="Gene3D" id="2.130.10.10">
    <property type="entry name" value="YVTN repeat-like/Quinoprotein amine dehydrogenase"/>
    <property type="match status" value="2"/>
</dbReference>
<feature type="compositionally biased region" description="Polar residues" evidence="4">
    <location>
        <begin position="131"/>
        <end position="142"/>
    </location>
</feature>
<gene>
    <name evidence="6" type="ORF">QS748_11175</name>
</gene>
<protein>
    <submittedName>
        <fullName evidence="6">WD40 repeat domain-containing protein</fullName>
    </submittedName>
</protein>
<feature type="signal peptide" evidence="5">
    <location>
        <begin position="1"/>
        <end position="24"/>
    </location>
</feature>
<feature type="compositionally biased region" description="Polar residues" evidence="4">
    <location>
        <begin position="96"/>
        <end position="108"/>
    </location>
</feature>
<dbReference type="InterPro" id="IPR001680">
    <property type="entry name" value="WD40_rpt"/>
</dbReference>
<keyword evidence="2" id="KW-0677">Repeat</keyword>
<evidence type="ECO:0000256" key="2">
    <source>
        <dbReference type="ARBA" id="ARBA00022737"/>
    </source>
</evidence>
<dbReference type="SUPFAM" id="SSF82171">
    <property type="entry name" value="DPP6 N-terminal domain-like"/>
    <property type="match status" value="1"/>
</dbReference>
<feature type="region of interest" description="Disordered" evidence="4">
    <location>
        <begin position="131"/>
        <end position="153"/>
    </location>
</feature>
<keyword evidence="3" id="KW-0175">Coiled coil</keyword>
<keyword evidence="7" id="KW-1185">Reference proteome</keyword>
<name>A0AA90SDU0_9GAMM</name>
<accession>A0AA90SDU0</accession>
<organism evidence="6 7">
    <name type="scientific">Candidatus Endonucleibacter bathymodioli</name>
    <dbReference type="NCBI Taxonomy" id="539814"/>
    <lineage>
        <taxon>Bacteria</taxon>
        <taxon>Pseudomonadati</taxon>
        <taxon>Pseudomonadota</taxon>
        <taxon>Gammaproteobacteria</taxon>
        <taxon>Oceanospirillales</taxon>
        <taxon>Endozoicomonadaceae</taxon>
        <taxon>Candidatus Endonucleibacter</taxon>
    </lineage>
</organism>
<dbReference type="SMART" id="SM00320">
    <property type="entry name" value="WD40"/>
    <property type="match status" value="5"/>
</dbReference>
<evidence type="ECO:0000256" key="4">
    <source>
        <dbReference type="SAM" id="MobiDB-lite"/>
    </source>
</evidence>
<dbReference type="InterPro" id="IPR050505">
    <property type="entry name" value="WDR55/POC1"/>
</dbReference>
<dbReference type="InterPro" id="IPR011048">
    <property type="entry name" value="Haem_d1_sf"/>
</dbReference>
<dbReference type="Pfam" id="PF00400">
    <property type="entry name" value="WD40"/>
    <property type="match status" value="1"/>
</dbReference>
<dbReference type="PANTHER" id="PTHR44019:SF8">
    <property type="entry name" value="POC1 CENTRIOLAR PROTEIN HOMOLOG"/>
    <property type="match status" value="1"/>
</dbReference>
<evidence type="ECO:0000256" key="5">
    <source>
        <dbReference type="SAM" id="SignalP"/>
    </source>
</evidence>
<dbReference type="Proteomes" id="UP001178148">
    <property type="component" value="Unassembled WGS sequence"/>
</dbReference>
<feature type="chain" id="PRO_5041638194" evidence="5">
    <location>
        <begin position="25"/>
        <end position="745"/>
    </location>
</feature>
<evidence type="ECO:0000256" key="1">
    <source>
        <dbReference type="ARBA" id="ARBA00022574"/>
    </source>
</evidence>
<dbReference type="InterPro" id="IPR015943">
    <property type="entry name" value="WD40/YVTN_repeat-like_dom_sf"/>
</dbReference>
<evidence type="ECO:0000313" key="6">
    <source>
        <dbReference type="EMBL" id="MDP0589707.1"/>
    </source>
</evidence>
<feature type="region of interest" description="Disordered" evidence="4">
    <location>
        <begin position="93"/>
        <end position="113"/>
    </location>
</feature>
<comment type="caution">
    <text evidence="6">The sequence shown here is derived from an EMBL/GenBank/DDBJ whole genome shotgun (WGS) entry which is preliminary data.</text>
</comment>
<evidence type="ECO:0000256" key="3">
    <source>
        <dbReference type="SAM" id="Coils"/>
    </source>
</evidence>
<proteinExistence type="predicted"/>
<sequence>MKMIRLFIVTLAIALSCASMPSFGGLSKIQELKTGEAAEECPPKSNIGCLVKFRDELETTKNMLENTEMECSQLLDNLSLKKNIVDTTMPDKTDAECSQPSHLDNLSGHSDELNAPIADNEAIPYGTAVECSQQPKPDSLSESGDEFHDSQVDTTELARHWLAKPHESKEVGALKNSTMVTNNDTGCNVAQDPLMAAQLLINPSSFSHILDSSLMVDHDASRPSDIPSPRLVEPNSYHCNDDNVCLSFSTDSRYLLSTGRDNTLIISAYKDGEWIREITISNNSAVSSSCFSPDSRHLVVTLHLEGVKVYSLRTDNQWEEICTINCSARAAFSPNSRHLVIYNSEFIEVWDLGTNRVIEQAHVSINDDVKSAYFTSNSAYLIMACDNEPNKVLRLENDEHWRMQSSIPAKGKDTLLAANIWNDDLYMVATGGTETTTNSATIFCLGADGEWMEKATLTGKNISSVGTSADGIHIMTKDYSSNGNYITEIWSLEADEVLKGKDILKNTKNVDNEECIDDFSTLNRKTYQDKFSNNCRHVAILSDSRIILCSQNEAGVWIEKVIIEEKRPVQSLTFNADSTKMILSLMDENRKNTFRVWVLRVDGEWVENNILSIFSSSNDDGNSIVFSADGSNMGLICATGSIKIWGENEEYWPWKVKDWVTGLGHHKIVFSPDGLYAASIGDEHAVKIIELNDKYVFYKYFGSTSRRQLAEGCIDMLKALFLGGLCVQLVSTILELKEAADCVIL</sequence>
<keyword evidence="1" id="KW-0853">WD repeat</keyword>
<dbReference type="EMBL" id="JASXSV010000019">
    <property type="protein sequence ID" value="MDP0589707.1"/>
    <property type="molecule type" value="Genomic_DNA"/>
</dbReference>
<evidence type="ECO:0000313" key="7">
    <source>
        <dbReference type="Proteomes" id="UP001178148"/>
    </source>
</evidence>
<feature type="coiled-coil region" evidence="3">
    <location>
        <begin position="50"/>
        <end position="77"/>
    </location>
</feature>
<dbReference type="PANTHER" id="PTHR44019">
    <property type="entry name" value="WD REPEAT-CONTAINING PROTEIN 55"/>
    <property type="match status" value="1"/>
</dbReference>
<dbReference type="AlphaFoldDB" id="A0AA90SDU0"/>
<dbReference type="PROSITE" id="PS51257">
    <property type="entry name" value="PROKAR_LIPOPROTEIN"/>
    <property type="match status" value="1"/>
</dbReference>